<dbReference type="Proteomes" id="UP001596547">
    <property type="component" value="Unassembled WGS sequence"/>
</dbReference>
<dbReference type="InterPro" id="IPR054834">
    <property type="entry name" value="SAMP1_3"/>
</dbReference>
<dbReference type="EMBL" id="JBHTBF010000001">
    <property type="protein sequence ID" value="MFC7315550.1"/>
    <property type="molecule type" value="Genomic_DNA"/>
</dbReference>
<accession>A0ABD6A566</accession>
<dbReference type="AlphaFoldDB" id="A0ABD6A566"/>
<dbReference type="PANTHER" id="PTHR38031">
    <property type="entry name" value="SULFUR CARRIER PROTEIN SLR0821-RELATED"/>
    <property type="match status" value="1"/>
</dbReference>
<dbReference type="InterPro" id="IPR052045">
    <property type="entry name" value="Sulfur_Carrier/Prot_Modifier"/>
</dbReference>
<dbReference type="InterPro" id="IPR003749">
    <property type="entry name" value="ThiS/MoaD-like"/>
</dbReference>
<dbReference type="GeneID" id="79314517"/>
<proteinExistence type="predicted"/>
<reference evidence="1 2" key="1">
    <citation type="journal article" date="2019" name="Int. J. Syst. Evol. Microbiol.">
        <title>The Global Catalogue of Microorganisms (GCM) 10K type strain sequencing project: providing services to taxonomists for standard genome sequencing and annotation.</title>
        <authorList>
            <consortium name="The Broad Institute Genomics Platform"/>
            <consortium name="The Broad Institute Genome Sequencing Center for Infectious Disease"/>
            <person name="Wu L."/>
            <person name="Ma J."/>
        </authorList>
    </citation>
    <scope>NUCLEOTIDE SEQUENCE [LARGE SCALE GENOMIC DNA]</scope>
    <source>
        <strain evidence="1 2">PSR21</strain>
    </source>
</reference>
<dbReference type="InterPro" id="IPR012675">
    <property type="entry name" value="Beta-grasp_dom_sf"/>
</dbReference>
<dbReference type="Pfam" id="PF02597">
    <property type="entry name" value="ThiS"/>
    <property type="match status" value="1"/>
</dbReference>
<protein>
    <submittedName>
        <fullName evidence="1">Ubiquitin-like small modifier protein 1</fullName>
    </submittedName>
</protein>
<dbReference type="NCBIfam" id="NF041918">
    <property type="entry name" value="SAMP1"/>
    <property type="match status" value="1"/>
</dbReference>
<evidence type="ECO:0000313" key="1">
    <source>
        <dbReference type="EMBL" id="MFC7315550.1"/>
    </source>
</evidence>
<comment type="caution">
    <text evidence="1">The sequence shown here is derived from an EMBL/GenBank/DDBJ whole genome shotgun (WGS) entry which is preliminary data.</text>
</comment>
<organism evidence="1 2">
    <name type="scientific">Halomarina halobia</name>
    <dbReference type="NCBI Taxonomy" id="3033386"/>
    <lineage>
        <taxon>Archaea</taxon>
        <taxon>Methanobacteriati</taxon>
        <taxon>Methanobacteriota</taxon>
        <taxon>Stenosarchaea group</taxon>
        <taxon>Halobacteria</taxon>
        <taxon>Halobacteriales</taxon>
        <taxon>Natronomonadaceae</taxon>
        <taxon>Halomarina</taxon>
    </lineage>
</organism>
<dbReference type="Gene3D" id="3.10.20.30">
    <property type="match status" value="1"/>
</dbReference>
<evidence type="ECO:0000313" key="2">
    <source>
        <dbReference type="Proteomes" id="UP001596547"/>
    </source>
</evidence>
<name>A0ABD6A566_9EURY</name>
<dbReference type="InterPro" id="IPR010038">
    <property type="entry name" value="MoaD_arc-typ"/>
</dbReference>
<dbReference type="RefSeq" id="WP_276304952.1">
    <property type="nucleotide sequence ID" value="NZ_CP119992.1"/>
</dbReference>
<dbReference type="PANTHER" id="PTHR38031:SF1">
    <property type="entry name" value="SULFUR CARRIER PROTEIN CYSO"/>
    <property type="match status" value="1"/>
</dbReference>
<dbReference type="InterPro" id="IPR016155">
    <property type="entry name" value="Mopterin_synth/thiamin_S_b"/>
</dbReference>
<dbReference type="SUPFAM" id="SSF54285">
    <property type="entry name" value="MoaD/ThiS"/>
    <property type="match status" value="1"/>
</dbReference>
<dbReference type="NCBIfam" id="TIGR01687">
    <property type="entry name" value="moaD_arch"/>
    <property type="match status" value="1"/>
</dbReference>
<sequence>MSVQFELYGTLRDAVGERRLAREVPAAATVEVALREVTDEYPPLGSLVFDGDGRLRPHLNVLVNGENVRDLAGGKTRLSAGDTVGAVPSVAGGRA</sequence>
<keyword evidence="2" id="KW-1185">Reference proteome</keyword>
<gene>
    <name evidence="1" type="ORF">ACFQPE_01895</name>
</gene>